<proteinExistence type="predicted"/>
<dbReference type="Proteomes" id="UP000186019">
    <property type="component" value="Unassembled WGS sequence"/>
</dbReference>
<reference evidence="1 2" key="1">
    <citation type="submission" date="2017-01" db="EMBL/GenBank/DDBJ databases">
        <authorList>
            <person name="Mah S.A."/>
            <person name="Swanson W.J."/>
            <person name="Moy G.W."/>
            <person name="Vacquier V.D."/>
        </authorList>
    </citation>
    <scope>NUCLEOTIDE SEQUENCE [LARGE SCALE GENOMIC DNA]</scope>
    <source>
        <strain evidence="1 2">DSM 29590</strain>
    </source>
</reference>
<evidence type="ECO:0000313" key="2">
    <source>
        <dbReference type="Proteomes" id="UP000186019"/>
    </source>
</evidence>
<name>A0A1N7G2B5_9RHOB</name>
<evidence type="ECO:0000313" key="1">
    <source>
        <dbReference type="EMBL" id="SIS06743.1"/>
    </source>
</evidence>
<organism evidence="1 2">
    <name type="scientific">Roseovarius nanhaiticus</name>
    <dbReference type="NCBI Taxonomy" id="573024"/>
    <lineage>
        <taxon>Bacteria</taxon>
        <taxon>Pseudomonadati</taxon>
        <taxon>Pseudomonadota</taxon>
        <taxon>Alphaproteobacteria</taxon>
        <taxon>Rhodobacterales</taxon>
        <taxon>Roseobacteraceae</taxon>
        <taxon>Roseovarius</taxon>
    </lineage>
</organism>
<sequence length="471" mass="50727">MIAENARAGNDPAAAGNRPTSIHLRGDIFWPEWDAILTRERSFKESLPNVMHSDSSPMIQLLSRLRTALPRLGSGHCGRGARRFRAEAELDRLSRHIILPSVSVTEEETARSAYQDTGLKLARQEMWEELSTLIRQADTARTGTPGGESAAMLLAFGARSDVVSMAEDALHDGTVPDLSGVEALDALAEEMTGDYPVQAIVALMHADMAWAWSAVPGAPTLKGAAERRAHHAARASALLAPHCGAAEAAPMLASAECALLRIEGARTTAQRVAAQYQRLIDLDPASPRHMRAFGAALLAAAPGDYRQIEVEARRMAARTQAEWGAGAYTWTYLDALALDRNALMLLDPAFFIDGLRDILRLRPDQHTANLMAAFCAITMREAAPGGAPAAQAPLAACLTWILRDHLHELHPLIWTQALHRPGAGPLPPRRALISEGRRTALRAIAALFADDIAGGQSIAFSPAGMYMLPSL</sequence>
<protein>
    <submittedName>
        <fullName evidence="1">Uncharacterized protein</fullName>
    </submittedName>
</protein>
<dbReference type="AlphaFoldDB" id="A0A1N7G2B5"/>
<keyword evidence="2" id="KW-1185">Reference proteome</keyword>
<accession>A0A1N7G2B5</accession>
<dbReference type="EMBL" id="FTNV01000001">
    <property type="protein sequence ID" value="SIS06743.1"/>
    <property type="molecule type" value="Genomic_DNA"/>
</dbReference>
<dbReference type="STRING" id="573024.SAMN05216208_0532"/>
<gene>
    <name evidence="1" type="ORF">SAMN05421666_1604</name>
</gene>